<sequence>MAEVRSQPQPGYYQHAAPAVTSLFPEVSFTASQLLVLLASLVGLAVTTPLFLLFSPVLVPAAVFIAIAVAAVLGAAACGLIAILSFHWVVNCYRRQMPLGATMTEHLDAAKRPVADMAGYAGEKTKEVRQDIQKRPQEAKRGHT</sequence>
<evidence type="ECO:0000256" key="6">
    <source>
        <dbReference type="ARBA" id="ARBA00022692"/>
    </source>
</evidence>
<dbReference type="GO" id="GO:0010344">
    <property type="term" value="P:seed oilbody biogenesis"/>
    <property type="evidence" value="ECO:0007669"/>
    <property type="project" value="TreeGrafter"/>
</dbReference>
<accession>A0AAN9P364</accession>
<name>A0AAN9P364_PSOTE</name>
<evidence type="ECO:0000256" key="2">
    <source>
        <dbReference type="ARBA" id="ARBA00004141"/>
    </source>
</evidence>
<dbReference type="PANTHER" id="PTHR33203:SF63">
    <property type="entry name" value="OLEOSIN 18.2 KDA"/>
    <property type="match status" value="1"/>
</dbReference>
<keyword evidence="6 10" id="KW-0812">Transmembrane</keyword>
<comment type="caution">
    <text evidence="11">The sequence shown here is derived from an EMBL/GenBank/DDBJ whole genome shotgun (WGS) entry which is preliminary data.</text>
</comment>
<reference evidence="11 12" key="1">
    <citation type="submission" date="2024-01" db="EMBL/GenBank/DDBJ databases">
        <title>The genomes of 5 underutilized Papilionoideae crops provide insights into root nodulation and disease resistanc.</title>
        <authorList>
            <person name="Jiang F."/>
        </authorList>
    </citation>
    <scope>NUCLEOTIDE SEQUENCE [LARGE SCALE GENOMIC DNA]</scope>
    <source>
        <strain evidence="11">DUOXIRENSHENG_FW03</strain>
        <tissue evidence="11">Leaves</tissue>
    </source>
</reference>
<evidence type="ECO:0000256" key="10">
    <source>
        <dbReference type="SAM" id="Phobius"/>
    </source>
</evidence>
<proteinExistence type="inferred from homology"/>
<feature type="transmembrane region" description="Helical" evidence="10">
    <location>
        <begin position="34"/>
        <end position="55"/>
    </location>
</feature>
<dbReference type="Proteomes" id="UP001386955">
    <property type="component" value="Unassembled WGS sequence"/>
</dbReference>
<comment type="subcellular location">
    <subcellularLocation>
        <location evidence="3">Lipid droplet</location>
    </subcellularLocation>
    <subcellularLocation>
        <location evidence="2">Membrane</location>
        <topology evidence="2">Multi-pass membrane protein</topology>
    </subcellularLocation>
</comment>
<evidence type="ECO:0000313" key="12">
    <source>
        <dbReference type="Proteomes" id="UP001386955"/>
    </source>
</evidence>
<evidence type="ECO:0000256" key="5">
    <source>
        <dbReference type="ARBA" id="ARBA00022677"/>
    </source>
</evidence>
<feature type="region of interest" description="Disordered" evidence="9">
    <location>
        <begin position="122"/>
        <end position="144"/>
    </location>
</feature>
<dbReference type="Pfam" id="PF01277">
    <property type="entry name" value="Oleosin"/>
    <property type="match status" value="1"/>
</dbReference>
<dbReference type="GO" id="GO:0016020">
    <property type="term" value="C:membrane"/>
    <property type="evidence" value="ECO:0007669"/>
    <property type="project" value="UniProtKB-SubCell"/>
</dbReference>
<dbReference type="GO" id="GO:0050826">
    <property type="term" value="P:response to freezing"/>
    <property type="evidence" value="ECO:0007669"/>
    <property type="project" value="TreeGrafter"/>
</dbReference>
<keyword evidence="7 10" id="KW-1133">Transmembrane helix</keyword>
<dbReference type="AlphaFoldDB" id="A0AAN9P364"/>
<dbReference type="GO" id="GO:0012511">
    <property type="term" value="C:monolayer-surrounded lipid storage body"/>
    <property type="evidence" value="ECO:0007669"/>
    <property type="project" value="InterPro"/>
</dbReference>
<evidence type="ECO:0000256" key="7">
    <source>
        <dbReference type="ARBA" id="ARBA00022989"/>
    </source>
</evidence>
<dbReference type="EMBL" id="JAYMYS010000009">
    <property type="protein sequence ID" value="KAK7381418.1"/>
    <property type="molecule type" value="Genomic_DNA"/>
</dbReference>
<evidence type="ECO:0000256" key="1">
    <source>
        <dbReference type="ARBA" id="ARBA00002582"/>
    </source>
</evidence>
<evidence type="ECO:0000313" key="11">
    <source>
        <dbReference type="EMBL" id="KAK7381418.1"/>
    </source>
</evidence>
<keyword evidence="8 10" id="KW-0472">Membrane</keyword>
<organism evidence="11 12">
    <name type="scientific">Psophocarpus tetragonolobus</name>
    <name type="common">Winged bean</name>
    <name type="synonym">Dolichos tetragonolobus</name>
    <dbReference type="NCBI Taxonomy" id="3891"/>
    <lineage>
        <taxon>Eukaryota</taxon>
        <taxon>Viridiplantae</taxon>
        <taxon>Streptophyta</taxon>
        <taxon>Embryophyta</taxon>
        <taxon>Tracheophyta</taxon>
        <taxon>Spermatophyta</taxon>
        <taxon>Magnoliopsida</taxon>
        <taxon>eudicotyledons</taxon>
        <taxon>Gunneridae</taxon>
        <taxon>Pentapetalae</taxon>
        <taxon>rosids</taxon>
        <taxon>fabids</taxon>
        <taxon>Fabales</taxon>
        <taxon>Fabaceae</taxon>
        <taxon>Papilionoideae</taxon>
        <taxon>50 kb inversion clade</taxon>
        <taxon>NPAAA clade</taxon>
        <taxon>indigoferoid/millettioid clade</taxon>
        <taxon>Phaseoleae</taxon>
        <taxon>Psophocarpus</taxon>
    </lineage>
</organism>
<evidence type="ECO:0000256" key="3">
    <source>
        <dbReference type="ARBA" id="ARBA00004502"/>
    </source>
</evidence>
<comment type="function">
    <text evidence="1">May have a structural role to stabilize the lipid body during desiccation of the seed by preventing coalescence of the oil. Probably interacts with both lipid and phospholipid moieties of lipid bodies. May also provide recognition signals for specific lipase anchorage in lipolysis during seedling growth.</text>
</comment>
<keyword evidence="12" id="KW-1185">Reference proteome</keyword>
<protein>
    <recommendedName>
        <fullName evidence="13">Oleosin</fullName>
    </recommendedName>
</protein>
<dbReference type="PANTHER" id="PTHR33203">
    <property type="entry name" value="OLEOSIN"/>
    <property type="match status" value="1"/>
</dbReference>
<evidence type="ECO:0000256" key="9">
    <source>
        <dbReference type="SAM" id="MobiDB-lite"/>
    </source>
</evidence>
<feature type="compositionally biased region" description="Basic and acidic residues" evidence="9">
    <location>
        <begin position="123"/>
        <end position="144"/>
    </location>
</feature>
<keyword evidence="5" id="KW-0551">Lipid droplet</keyword>
<evidence type="ECO:0000256" key="8">
    <source>
        <dbReference type="ARBA" id="ARBA00023136"/>
    </source>
</evidence>
<feature type="transmembrane region" description="Helical" evidence="10">
    <location>
        <begin position="61"/>
        <end position="90"/>
    </location>
</feature>
<dbReference type="InterPro" id="IPR000136">
    <property type="entry name" value="Oleosin"/>
</dbReference>
<comment type="similarity">
    <text evidence="4">Belongs to the oleosin family.</text>
</comment>
<dbReference type="GO" id="GO:0019915">
    <property type="term" value="P:lipid storage"/>
    <property type="evidence" value="ECO:0007669"/>
    <property type="project" value="TreeGrafter"/>
</dbReference>
<evidence type="ECO:0000256" key="4">
    <source>
        <dbReference type="ARBA" id="ARBA00010858"/>
    </source>
</evidence>
<gene>
    <name evidence="11" type="ORF">VNO78_34091</name>
</gene>
<evidence type="ECO:0008006" key="13">
    <source>
        <dbReference type="Google" id="ProtNLM"/>
    </source>
</evidence>